<dbReference type="RefSeq" id="WP_090806502.1">
    <property type="nucleotide sequence ID" value="NZ_FNKX01000002.1"/>
</dbReference>
<keyword evidence="2" id="KW-1185">Reference proteome</keyword>
<dbReference type="STRING" id="157910.SAMN05445850_4186"/>
<sequence length="97" mass="10477">MPVVQLKAARDSTTRQVYVPPRSLVADGSLREPDLIEVAAQGLLYSATTFNGQAYGIVDLDCGARIQALLAEGTDRIGDRVIAKTSDTNNEARFSHE</sequence>
<reference evidence="2" key="1">
    <citation type="submission" date="2016-10" db="EMBL/GenBank/DDBJ databases">
        <authorList>
            <person name="Varghese N."/>
            <person name="Submissions S."/>
        </authorList>
    </citation>
    <scope>NUCLEOTIDE SEQUENCE [LARGE SCALE GENOMIC DNA]</scope>
    <source>
        <strain evidence="2">DUS833</strain>
    </source>
</reference>
<evidence type="ECO:0000313" key="2">
    <source>
        <dbReference type="Proteomes" id="UP000199365"/>
    </source>
</evidence>
<organism evidence="1 2">
    <name type="scientific">Paraburkholderia tuberum</name>
    <dbReference type="NCBI Taxonomy" id="157910"/>
    <lineage>
        <taxon>Bacteria</taxon>
        <taxon>Pseudomonadati</taxon>
        <taxon>Pseudomonadota</taxon>
        <taxon>Betaproteobacteria</taxon>
        <taxon>Burkholderiales</taxon>
        <taxon>Burkholderiaceae</taxon>
        <taxon>Paraburkholderia</taxon>
    </lineage>
</organism>
<dbReference type="EMBL" id="FNKX01000002">
    <property type="protein sequence ID" value="SDR45050.1"/>
    <property type="molecule type" value="Genomic_DNA"/>
</dbReference>
<dbReference type="Proteomes" id="UP000199365">
    <property type="component" value="Unassembled WGS sequence"/>
</dbReference>
<proteinExistence type="predicted"/>
<evidence type="ECO:0000313" key="1">
    <source>
        <dbReference type="EMBL" id="SDR45050.1"/>
    </source>
</evidence>
<accession>A0A1H1J5I1</accession>
<protein>
    <submittedName>
        <fullName evidence="1">Uncharacterized protein</fullName>
    </submittedName>
</protein>
<name>A0A1H1J5I1_9BURK</name>
<dbReference type="AlphaFoldDB" id="A0A1H1J5I1"/>
<gene>
    <name evidence="1" type="ORF">SAMN05445850_4186</name>
</gene>